<evidence type="ECO:0000259" key="9">
    <source>
        <dbReference type="Pfam" id="PF01743"/>
    </source>
</evidence>
<organism evidence="11 12">
    <name type="scientific">Parvularcula mediterranea</name>
    <dbReference type="NCBI Taxonomy" id="2732508"/>
    <lineage>
        <taxon>Bacteria</taxon>
        <taxon>Pseudomonadati</taxon>
        <taxon>Pseudomonadota</taxon>
        <taxon>Alphaproteobacteria</taxon>
        <taxon>Parvularculales</taxon>
        <taxon>Parvularculaceae</taxon>
        <taxon>Parvularcula</taxon>
    </lineage>
</organism>
<evidence type="ECO:0000313" key="12">
    <source>
        <dbReference type="Proteomes" id="UP000536835"/>
    </source>
</evidence>
<dbReference type="InterPro" id="IPR043519">
    <property type="entry name" value="NT_sf"/>
</dbReference>
<dbReference type="InterPro" id="IPR032828">
    <property type="entry name" value="PolyA_RNA-bd"/>
</dbReference>
<evidence type="ECO:0000256" key="8">
    <source>
        <dbReference type="RuleBase" id="RU003953"/>
    </source>
</evidence>
<dbReference type="Pfam" id="PF01743">
    <property type="entry name" value="PolyA_pol"/>
    <property type="match status" value="1"/>
</dbReference>
<evidence type="ECO:0000256" key="4">
    <source>
        <dbReference type="ARBA" id="ARBA00022695"/>
    </source>
</evidence>
<gene>
    <name evidence="11" type="ORF">HK107_02175</name>
</gene>
<feature type="domain" description="tRNA nucleotidyltransferase/poly(A) polymerase RNA and SrmB- binding" evidence="10">
    <location>
        <begin position="186"/>
        <end position="239"/>
    </location>
</feature>
<evidence type="ECO:0000313" key="11">
    <source>
        <dbReference type="EMBL" id="NNU15130.1"/>
    </source>
</evidence>
<dbReference type="GO" id="GO:0000049">
    <property type="term" value="F:tRNA binding"/>
    <property type="evidence" value="ECO:0007669"/>
    <property type="project" value="TreeGrafter"/>
</dbReference>
<proteinExistence type="inferred from homology"/>
<keyword evidence="4" id="KW-0548">Nucleotidyltransferase</keyword>
<comment type="similarity">
    <text evidence="8">Belongs to the tRNA nucleotidyltransferase/poly(A) polymerase family.</text>
</comment>
<dbReference type="GO" id="GO:0008033">
    <property type="term" value="P:tRNA processing"/>
    <property type="evidence" value="ECO:0007669"/>
    <property type="project" value="UniProtKB-KW"/>
</dbReference>
<keyword evidence="6" id="KW-0547">Nucleotide-binding</keyword>
<dbReference type="AlphaFoldDB" id="A0A7Y3RJE4"/>
<keyword evidence="2 8" id="KW-0808">Transferase</keyword>
<keyword evidence="12" id="KW-1185">Reference proteome</keyword>
<evidence type="ECO:0000256" key="5">
    <source>
        <dbReference type="ARBA" id="ARBA00022723"/>
    </source>
</evidence>
<dbReference type="InterPro" id="IPR050264">
    <property type="entry name" value="Bact_CCA-adding_enz_type3_sf"/>
</dbReference>
<evidence type="ECO:0000256" key="3">
    <source>
        <dbReference type="ARBA" id="ARBA00022694"/>
    </source>
</evidence>
<dbReference type="CDD" id="cd05398">
    <property type="entry name" value="NT_ClassII-CCAase"/>
    <property type="match status" value="1"/>
</dbReference>
<dbReference type="GO" id="GO:0046872">
    <property type="term" value="F:metal ion binding"/>
    <property type="evidence" value="ECO:0007669"/>
    <property type="project" value="UniProtKB-KW"/>
</dbReference>
<dbReference type="Gene3D" id="1.10.3090.10">
    <property type="entry name" value="cca-adding enzyme, domain 2"/>
    <property type="match status" value="1"/>
</dbReference>
<name>A0A7Y3RJE4_9PROT</name>
<protein>
    <submittedName>
        <fullName evidence="11">CCA tRNA nucleotidyltransferase</fullName>
    </submittedName>
</protein>
<keyword evidence="3" id="KW-0819">tRNA processing</keyword>
<comment type="caution">
    <text evidence="11">The sequence shown here is derived from an EMBL/GenBank/DDBJ whole genome shotgun (WGS) entry which is preliminary data.</text>
</comment>
<keyword evidence="8" id="KW-0694">RNA-binding</keyword>
<dbReference type="RefSeq" id="WP_173196356.1">
    <property type="nucleotide sequence ID" value="NZ_JABFCX010000002.1"/>
</dbReference>
<accession>A0A7Y3RJE4</accession>
<keyword evidence="5" id="KW-0479">Metal-binding</keyword>
<comment type="cofactor">
    <cofactor evidence="1">
        <name>Mg(2+)</name>
        <dbReference type="ChEBI" id="CHEBI:18420"/>
    </cofactor>
</comment>
<dbReference type="InterPro" id="IPR002646">
    <property type="entry name" value="PolA_pol_head_dom"/>
</dbReference>
<dbReference type="GO" id="GO:0000166">
    <property type="term" value="F:nucleotide binding"/>
    <property type="evidence" value="ECO:0007669"/>
    <property type="project" value="UniProtKB-KW"/>
</dbReference>
<evidence type="ECO:0000256" key="6">
    <source>
        <dbReference type="ARBA" id="ARBA00022741"/>
    </source>
</evidence>
<dbReference type="GO" id="GO:0016779">
    <property type="term" value="F:nucleotidyltransferase activity"/>
    <property type="evidence" value="ECO:0007669"/>
    <property type="project" value="UniProtKB-KW"/>
</dbReference>
<evidence type="ECO:0000259" key="10">
    <source>
        <dbReference type="Pfam" id="PF12627"/>
    </source>
</evidence>
<evidence type="ECO:0000256" key="1">
    <source>
        <dbReference type="ARBA" id="ARBA00001946"/>
    </source>
</evidence>
<dbReference type="SUPFAM" id="SSF81891">
    <property type="entry name" value="Poly A polymerase C-terminal region-like"/>
    <property type="match status" value="1"/>
</dbReference>
<dbReference type="PANTHER" id="PTHR46173">
    <property type="entry name" value="CCA TRNA NUCLEOTIDYLTRANSFERASE 1, MITOCHONDRIAL"/>
    <property type="match status" value="1"/>
</dbReference>
<evidence type="ECO:0000256" key="7">
    <source>
        <dbReference type="ARBA" id="ARBA00022842"/>
    </source>
</evidence>
<dbReference type="Gene3D" id="3.30.460.10">
    <property type="entry name" value="Beta Polymerase, domain 2"/>
    <property type="match status" value="1"/>
</dbReference>
<dbReference type="Proteomes" id="UP000536835">
    <property type="component" value="Unassembled WGS sequence"/>
</dbReference>
<dbReference type="PANTHER" id="PTHR46173:SF1">
    <property type="entry name" value="CCA TRNA NUCLEOTIDYLTRANSFERASE 1, MITOCHONDRIAL"/>
    <property type="match status" value="1"/>
</dbReference>
<feature type="domain" description="Poly A polymerase head" evidence="9">
    <location>
        <begin position="31"/>
        <end position="156"/>
    </location>
</feature>
<dbReference type="SUPFAM" id="SSF81301">
    <property type="entry name" value="Nucleotidyltransferase"/>
    <property type="match status" value="1"/>
</dbReference>
<reference evidence="11 12" key="1">
    <citation type="submission" date="2020-05" db="EMBL/GenBank/DDBJ databases">
        <title>Parvularcula mediterraneae sp. nov., isolated from polypropylene straw from shallow seawater of the seashore of Laganas in Zakynthos island, Greece.</title>
        <authorList>
            <person name="Szabo I."/>
            <person name="Al-Omari J."/>
            <person name="Rado J."/>
            <person name="Szerdahelyi G.S."/>
        </authorList>
    </citation>
    <scope>NUCLEOTIDE SEQUENCE [LARGE SCALE GENOMIC DNA]</scope>
    <source>
        <strain evidence="11 12">ZS-1/3</strain>
    </source>
</reference>
<sequence length="398" mass="43779">MEARDDRFGWTSDAWLVRILSALTKEGEAAFVGGCVRDSLLGLDPLTNDAIDIDIATDRTPDEMKAIFEGAGLRWIATGEEHGTITVVEDGLVAECTTYRADTETDGRHAQVRFTRDWNEDWRRRDFTINAIYRTATGELRDPAGGLADLDAGVVRFIGEADERIREDALRILRFFRFSARFAVAFDETALAAIEAKTDLLDILSKERIWSELRRTFAAEKAPEALEHAEKHGVLQHLVACGPRTDVFRRLHEAGAADVMVSVAAIWAGLSRDTLKESFKPSNEELGRYAAIEKARDAISAKMQAHELLYRFGRDASRDACALALAEGDAVDPGFVQAVASAPIPVLPYGGKDLIARGHKPGPAIGEALARFERLWLEDGAPTDSQRTEELLAKALGC</sequence>
<keyword evidence="7" id="KW-0460">Magnesium</keyword>
<dbReference type="Pfam" id="PF12627">
    <property type="entry name" value="PolyA_pol_RNAbd"/>
    <property type="match status" value="1"/>
</dbReference>
<dbReference type="EMBL" id="JABFCX010000002">
    <property type="protein sequence ID" value="NNU15130.1"/>
    <property type="molecule type" value="Genomic_DNA"/>
</dbReference>
<evidence type="ECO:0000256" key="2">
    <source>
        <dbReference type="ARBA" id="ARBA00022679"/>
    </source>
</evidence>